<dbReference type="InterPro" id="IPR036779">
    <property type="entry name" value="LysM_dom_sf"/>
</dbReference>
<dbReference type="CDD" id="cd00118">
    <property type="entry name" value="LysM"/>
    <property type="match status" value="1"/>
</dbReference>
<dbReference type="Gene3D" id="2.70.70.10">
    <property type="entry name" value="Glucose Permease (Domain IIA)"/>
    <property type="match status" value="1"/>
</dbReference>
<feature type="chain" id="PRO_5046765246" evidence="2">
    <location>
        <begin position="23"/>
        <end position="297"/>
    </location>
</feature>
<protein>
    <submittedName>
        <fullName evidence="4">Membrane protein</fullName>
    </submittedName>
</protein>
<evidence type="ECO:0000313" key="5">
    <source>
        <dbReference type="Proteomes" id="UP001054820"/>
    </source>
</evidence>
<dbReference type="Proteomes" id="UP001054820">
    <property type="component" value="Chromosome"/>
</dbReference>
<name>A0ABM7MDB5_9GAMM</name>
<dbReference type="PANTHER" id="PTHR21666">
    <property type="entry name" value="PEPTIDASE-RELATED"/>
    <property type="match status" value="1"/>
</dbReference>
<accession>A0ABM7MDB5</accession>
<feature type="region of interest" description="Disordered" evidence="1">
    <location>
        <begin position="28"/>
        <end position="49"/>
    </location>
</feature>
<dbReference type="SUPFAM" id="SSF51261">
    <property type="entry name" value="Duplicated hybrid motif"/>
    <property type="match status" value="1"/>
</dbReference>
<dbReference type="PROSITE" id="PS51257">
    <property type="entry name" value="PROKAR_LIPOPROTEIN"/>
    <property type="match status" value="1"/>
</dbReference>
<evidence type="ECO:0000313" key="4">
    <source>
        <dbReference type="EMBL" id="BCN93410.1"/>
    </source>
</evidence>
<feature type="signal peptide" evidence="2">
    <location>
        <begin position="1"/>
        <end position="22"/>
    </location>
</feature>
<dbReference type="Gene3D" id="3.10.350.10">
    <property type="entry name" value="LysM domain"/>
    <property type="match status" value="1"/>
</dbReference>
<proteinExistence type="predicted"/>
<dbReference type="Pfam" id="PF01476">
    <property type="entry name" value="LysM"/>
    <property type="match status" value="1"/>
</dbReference>
<feature type="domain" description="LysM" evidence="3">
    <location>
        <begin position="53"/>
        <end position="97"/>
    </location>
</feature>
<organism evidence="4 5">
    <name type="scientific">Thiomicrorhabdus immobilis</name>
    <dbReference type="NCBI Taxonomy" id="2791037"/>
    <lineage>
        <taxon>Bacteria</taxon>
        <taxon>Pseudomonadati</taxon>
        <taxon>Pseudomonadota</taxon>
        <taxon>Gammaproteobacteria</taxon>
        <taxon>Thiotrichales</taxon>
        <taxon>Piscirickettsiaceae</taxon>
        <taxon>Thiomicrorhabdus</taxon>
    </lineage>
</organism>
<dbReference type="InterPro" id="IPR016047">
    <property type="entry name" value="M23ase_b-sheet_dom"/>
</dbReference>
<dbReference type="SMART" id="SM00257">
    <property type="entry name" value="LysM"/>
    <property type="match status" value="1"/>
</dbReference>
<keyword evidence="5" id="KW-1185">Reference proteome</keyword>
<dbReference type="InterPro" id="IPR018392">
    <property type="entry name" value="LysM"/>
</dbReference>
<dbReference type="CDD" id="cd12797">
    <property type="entry name" value="M23_peptidase"/>
    <property type="match status" value="1"/>
</dbReference>
<reference evidence="4" key="1">
    <citation type="journal article" date="2022" name="Arch. Microbiol.">
        <title>Thiomicrorhabdus immobilis sp. nov., a mesophilic sulfur-oxidizing bacterium isolated from sediment of a brackish lake in northern Japan.</title>
        <authorList>
            <person name="Kojima H."/>
            <person name="Mochizuki J."/>
            <person name="Kanda M."/>
            <person name="Watanabe T."/>
            <person name="Fukui M."/>
        </authorList>
    </citation>
    <scope>NUCLEOTIDE SEQUENCE</scope>
    <source>
        <strain evidence="4">Am19</strain>
    </source>
</reference>
<dbReference type="PANTHER" id="PTHR21666:SF270">
    <property type="entry name" value="MUREIN HYDROLASE ACTIVATOR ENVC"/>
    <property type="match status" value="1"/>
</dbReference>
<evidence type="ECO:0000259" key="3">
    <source>
        <dbReference type="PROSITE" id="PS51782"/>
    </source>
</evidence>
<dbReference type="PROSITE" id="PS51782">
    <property type="entry name" value="LYSM"/>
    <property type="match status" value="1"/>
</dbReference>
<gene>
    <name evidence="4" type="ORF">THMIRHAM_11950</name>
</gene>
<feature type="compositionally biased region" description="Polar residues" evidence="1">
    <location>
        <begin position="38"/>
        <end position="49"/>
    </location>
</feature>
<dbReference type="InterPro" id="IPR050570">
    <property type="entry name" value="Cell_wall_metabolism_enzyme"/>
</dbReference>
<evidence type="ECO:0000256" key="1">
    <source>
        <dbReference type="SAM" id="MobiDB-lite"/>
    </source>
</evidence>
<evidence type="ECO:0000256" key="2">
    <source>
        <dbReference type="SAM" id="SignalP"/>
    </source>
</evidence>
<sequence>MNLYKQPVLKLTTLLTASLMMASCSSPTKYEPRHSTAGEKQTQRLQNTHSCHSPYRVVSGDTLSGIAVKCDSTIAAIAKNNELLPPYIIYVNQELVLPINEEGVPAETAVVSADTHSSKEIEKSKQLNEALTPKSVIVKESPSSRPKVVEKETTATAIVRNEPQTAKKTSSNKNRSWIWPMHKGLAYKYLRDNAGLSILEIYGVPGQKIKAVAPGKVVYSGNGIINYGWMLVIKHDNDYMSIYAHNSALLVKEGDYVESGQEVALMGATGNTKRPKLYLEARYQGRKVDIKKVLKYK</sequence>
<dbReference type="EMBL" id="AP024202">
    <property type="protein sequence ID" value="BCN93410.1"/>
    <property type="molecule type" value="Genomic_DNA"/>
</dbReference>
<keyword evidence="2" id="KW-0732">Signal</keyword>
<dbReference type="Pfam" id="PF01551">
    <property type="entry name" value="Peptidase_M23"/>
    <property type="match status" value="1"/>
</dbReference>
<dbReference type="RefSeq" id="WP_237260515.1">
    <property type="nucleotide sequence ID" value="NZ_AP024202.1"/>
</dbReference>
<dbReference type="InterPro" id="IPR011055">
    <property type="entry name" value="Dup_hybrid_motif"/>
</dbReference>